<dbReference type="InterPro" id="IPR051368">
    <property type="entry name" value="SerProtInhib-TIL_Domain"/>
</dbReference>
<dbReference type="PANTHER" id="PTHR23259:SF70">
    <property type="entry name" value="ACCESSORY GLAND PROTEIN ACP62F-RELATED"/>
    <property type="match status" value="1"/>
</dbReference>
<dbReference type="OMA" id="WHNERCI"/>
<dbReference type="Pfam" id="PF01826">
    <property type="entry name" value="TIL"/>
    <property type="match status" value="1"/>
</dbReference>
<keyword evidence="5" id="KW-1185">Reference proteome</keyword>
<feature type="chain" id="PRO_5035292365" evidence="3">
    <location>
        <begin position="23"/>
        <end position="143"/>
    </location>
</feature>
<dbReference type="CDD" id="cd19941">
    <property type="entry name" value="TIL"/>
    <property type="match status" value="1"/>
</dbReference>
<evidence type="ECO:0000313" key="6">
    <source>
        <dbReference type="RefSeq" id="XP_031761705.1"/>
    </source>
</evidence>
<evidence type="ECO:0000256" key="1">
    <source>
        <dbReference type="ARBA" id="ARBA00022690"/>
    </source>
</evidence>
<proteinExistence type="predicted"/>
<dbReference type="KEGG" id="xtr:108648061"/>
<reference evidence="6" key="1">
    <citation type="submission" date="2025-08" db="UniProtKB">
        <authorList>
            <consortium name="RefSeq"/>
        </authorList>
    </citation>
    <scope>IDENTIFICATION</scope>
    <source>
        <strain evidence="6">Nigerian</strain>
        <tissue evidence="6">Liver and blood</tissue>
    </source>
</reference>
<evidence type="ECO:0000256" key="2">
    <source>
        <dbReference type="ARBA" id="ARBA00023157"/>
    </source>
</evidence>
<dbReference type="Proteomes" id="UP000008143">
    <property type="component" value="Chromosome 7"/>
</dbReference>
<dbReference type="InterPro" id="IPR002919">
    <property type="entry name" value="TIL_dom"/>
</dbReference>
<keyword evidence="1" id="KW-0646">Protease inhibitor</keyword>
<dbReference type="OrthoDB" id="6236007at2759"/>
<dbReference type="Gene3D" id="2.10.25.10">
    <property type="entry name" value="Laminin"/>
    <property type="match status" value="2"/>
</dbReference>
<name>A0A8J1JXE2_XENTR</name>
<organism evidence="5 6">
    <name type="scientific">Xenopus tropicalis</name>
    <name type="common">Western clawed frog</name>
    <name type="synonym">Silurana tropicalis</name>
    <dbReference type="NCBI Taxonomy" id="8364"/>
    <lineage>
        <taxon>Eukaryota</taxon>
        <taxon>Metazoa</taxon>
        <taxon>Chordata</taxon>
        <taxon>Craniata</taxon>
        <taxon>Vertebrata</taxon>
        <taxon>Euteleostomi</taxon>
        <taxon>Amphibia</taxon>
        <taxon>Batrachia</taxon>
        <taxon>Anura</taxon>
        <taxon>Pipoidea</taxon>
        <taxon>Pipidae</taxon>
        <taxon>Xenopodinae</taxon>
        <taxon>Xenopus</taxon>
        <taxon>Silurana</taxon>
    </lineage>
</organism>
<dbReference type="RefSeq" id="XP_031761705.1">
    <property type="nucleotide sequence ID" value="XM_031905845.1"/>
</dbReference>
<evidence type="ECO:0000313" key="5">
    <source>
        <dbReference type="Proteomes" id="UP000008143"/>
    </source>
</evidence>
<feature type="domain" description="TIL" evidence="4">
    <location>
        <begin position="86"/>
        <end position="135"/>
    </location>
</feature>
<dbReference type="AGR" id="Xenbase:XB-GENE-29090951"/>
<dbReference type="SUPFAM" id="SSF57567">
    <property type="entry name" value="Serine protease inhibitors"/>
    <property type="match status" value="2"/>
</dbReference>
<dbReference type="InterPro" id="IPR036084">
    <property type="entry name" value="Ser_inhib-like_sf"/>
</dbReference>
<sequence length="143" mass="16202">MLLNSPIRLLVALALTATLVVSQDPIVPKPRCPENQQWYREKPCSQICGIKAYCSGIHEAGCACKPGYLRQTPDSPCIPKDKCIICEGLKVYDRCRGHCPPTCQPKMCSYMCVEGCICREGYAWHNERCIPRWRCPIVQQQDK</sequence>
<accession>A0A8J1JXE2</accession>
<evidence type="ECO:0000313" key="7">
    <source>
        <dbReference type="Xenbase" id="XB-GENE-29090951"/>
    </source>
</evidence>
<dbReference type="GeneID" id="108648061"/>
<dbReference type="GO" id="GO:0030414">
    <property type="term" value="F:peptidase inhibitor activity"/>
    <property type="evidence" value="ECO:0007669"/>
    <property type="project" value="UniProtKB-KW"/>
</dbReference>
<keyword evidence="3" id="KW-0732">Signal</keyword>
<feature type="signal peptide" evidence="3">
    <location>
        <begin position="1"/>
        <end position="22"/>
    </location>
</feature>
<gene>
    <name evidence="6 7" type="primary">LOC108648061</name>
</gene>
<evidence type="ECO:0000256" key="3">
    <source>
        <dbReference type="SAM" id="SignalP"/>
    </source>
</evidence>
<protein>
    <submittedName>
        <fullName evidence="6">SCO-spondin</fullName>
    </submittedName>
</protein>
<evidence type="ECO:0000259" key="4">
    <source>
        <dbReference type="Pfam" id="PF01826"/>
    </source>
</evidence>
<dbReference type="Xenbase" id="XB-GENE-29090951">
    <property type="gene designation" value="LOC108648061"/>
</dbReference>
<dbReference type="PANTHER" id="PTHR23259">
    <property type="entry name" value="RIDDLE"/>
    <property type="match status" value="1"/>
</dbReference>
<keyword evidence="2" id="KW-1015">Disulfide bond</keyword>
<dbReference type="AlphaFoldDB" id="A0A8J1JXE2"/>